<comment type="caution">
    <text evidence="2">The sequence shown here is derived from an EMBL/GenBank/DDBJ whole genome shotgun (WGS) entry which is preliminary data.</text>
</comment>
<protein>
    <submittedName>
        <fullName evidence="2">Uncharacterized protein</fullName>
    </submittedName>
</protein>
<accession>A0A4Y2X299</accession>
<reference evidence="2 4" key="1">
    <citation type="journal article" date="2019" name="Sci. Rep.">
        <title>Orb-weaving spider Araneus ventricosus genome elucidates the spidroin gene catalogue.</title>
        <authorList>
            <person name="Kono N."/>
            <person name="Nakamura H."/>
            <person name="Ohtoshi R."/>
            <person name="Moran D.A.P."/>
            <person name="Shinohara A."/>
            <person name="Yoshida Y."/>
            <person name="Fujiwara M."/>
            <person name="Mori M."/>
            <person name="Tomita M."/>
            <person name="Arakawa K."/>
        </authorList>
    </citation>
    <scope>NUCLEOTIDE SEQUENCE [LARGE SCALE GENOMIC DNA]</scope>
</reference>
<dbReference type="EMBL" id="BGPR01070175">
    <property type="protein sequence ID" value="GBO43673.1"/>
    <property type="molecule type" value="Genomic_DNA"/>
</dbReference>
<name>A0A4Y2X299_ARAVE</name>
<proteinExistence type="predicted"/>
<keyword evidence="1" id="KW-0472">Membrane</keyword>
<feature type="non-terminal residue" evidence="2">
    <location>
        <position position="177"/>
    </location>
</feature>
<keyword evidence="4" id="KW-1185">Reference proteome</keyword>
<evidence type="ECO:0000256" key="1">
    <source>
        <dbReference type="SAM" id="Phobius"/>
    </source>
</evidence>
<gene>
    <name evidence="2" type="ORF">AVEN_104440_1</name>
    <name evidence="3" type="ORF">AVEN_114226_1</name>
</gene>
<dbReference type="EMBL" id="BGPR01070173">
    <property type="protein sequence ID" value="GBO43671.1"/>
    <property type="molecule type" value="Genomic_DNA"/>
</dbReference>
<evidence type="ECO:0000313" key="4">
    <source>
        <dbReference type="Proteomes" id="UP000499080"/>
    </source>
</evidence>
<dbReference type="AlphaFoldDB" id="A0A4Y2X299"/>
<keyword evidence="1" id="KW-1133">Transmembrane helix</keyword>
<feature type="transmembrane region" description="Helical" evidence="1">
    <location>
        <begin position="20"/>
        <end position="40"/>
    </location>
</feature>
<evidence type="ECO:0000313" key="3">
    <source>
        <dbReference type="EMBL" id="GBO43673.1"/>
    </source>
</evidence>
<sequence length="177" mass="20633">MESYRAEPSQKLPIAFFFEIYIDDMSLLGVVINGILYWTAQGISKLLGYKRVRKLLYHMKCLPKIGQLLPGSVLRLRKLQSTMNMISHEDVLSSIFELKNTKDFVVRYMRIFEEPLSCSLRMDTFLQKPSLTHEYVPAFSFHPDGDIYLKELIKKLVDIHPSVSRRWCQMTPSKINA</sequence>
<evidence type="ECO:0000313" key="2">
    <source>
        <dbReference type="EMBL" id="GBO43671.1"/>
    </source>
</evidence>
<dbReference type="Proteomes" id="UP000499080">
    <property type="component" value="Unassembled WGS sequence"/>
</dbReference>
<keyword evidence="1" id="KW-0812">Transmembrane</keyword>
<organism evidence="2 4">
    <name type="scientific">Araneus ventricosus</name>
    <name type="common">Orbweaver spider</name>
    <name type="synonym">Epeira ventricosa</name>
    <dbReference type="NCBI Taxonomy" id="182803"/>
    <lineage>
        <taxon>Eukaryota</taxon>
        <taxon>Metazoa</taxon>
        <taxon>Ecdysozoa</taxon>
        <taxon>Arthropoda</taxon>
        <taxon>Chelicerata</taxon>
        <taxon>Arachnida</taxon>
        <taxon>Araneae</taxon>
        <taxon>Araneomorphae</taxon>
        <taxon>Entelegynae</taxon>
        <taxon>Araneoidea</taxon>
        <taxon>Araneidae</taxon>
        <taxon>Araneus</taxon>
    </lineage>
</organism>